<organism evidence="3 4">
    <name type="scientific">Serinibacter arcticus</name>
    <dbReference type="NCBI Taxonomy" id="1655435"/>
    <lineage>
        <taxon>Bacteria</taxon>
        <taxon>Bacillati</taxon>
        <taxon>Actinomycetota</taxon>
        <taxon>Actinomycetes</taxon>
        <taxon>Micrococcales</taxon>
        <taxon>Beutenbergiaceae</taxon>
        <taxon>Serinibacter</taxon>
    </lineage>
</organism>
<evidence type="ECO:0000256" key="1">
    <source>
        <dbReference type="SAM" id="MobiDB-lite"/>
    </source>
</evidence>
<feature type="transmembrane region" description="Helical" evidence="2">
    <location>
        <begin position="439"/>
        <end position="461"/>
    </location>
</feature>
<dbReference type="Proteomes" id="UP000245166">
    <property type="component" value="Unassembled WGS sequence"/>
</dbReference>
<feature type="transmembrane region" description="Helical" evidence="2">
    <location>
        <begin position="305"/>
        <end position="329"/>
    </location>
</feature>
<comment type="caution">
    <text evidence="3">The sequence shown here is derived from an EMBL/GenBank/DDBJ whole genome shotgun (WGS) entry which is preliminary data.</text>
</comment>
<feature type="transmembrane region" description="Helical" evidence="2">
    <location>
        <begin position="367"/>
        <end position="386"/>
    </location>
</feature>
<feature type="transmembrane region" description="Helical" evidence="2">
    <location>
        <begin position="398"/>
        <end position="419"/>
    </location>
</feature>
<keyword evidence="2" id="KW-0812">Transmembrane</keyword>
<sequence length="500" mass="50691">MHHGRDGQTSRPRLTPRSTDTAELDAQEIEVEILDPAPRARRGPFRDDDDRDLDDLTDTQALELLAPGGTSEHGASSRRARVLEPEPSAGRSVLPTEALRALRAGLESVVISWLLITVPVIAAYVATVASPVLGEASWLDAARNGSAGWLLGLGQEMAVLGVDGSTTAVTLAPLALTLVTCALLAGSVRRARLTHPGAFAVAALAAAGVVVLAYALAEQTPSPRAVGTTAVVIGVSVLVGAARSRALPALPASDTVTAAVVGLRGGLRAVTTLVVLGAVTVVGLVLARSGAVLELQRALDADPLSLVVLVVGQLLAVPTLAVWALAWWLGPGFSIGMVDVAPSGVADGPLPVVPILAALPEAGPGPGAAVVLVPIALLTLVLAGVVRRAGADWRGQVLALVSAVVATTAVVTVLAGLSGGVDGATIGPLAAVGTRTAEVAGTTAWVTAVAAAVAWVLVLGARRLDLPGRYPVLGDLAAAGRRLRAGLAAPRVLRRFSRRR</sequence>
<dbReference type="RefSeq" id="WP_109228763.1">
    <property type="nucleotide sequence ID" value="NZ_PYHR01000002.1"/>
</dbReference>
<feature type="compositionally biased region" description="Acidic residues" evidence="1">
    <location>
        <begin position="47"/>
        <end position="57"/>
    </location>
</feature>
<name>A0A2U1ZTU1_9MICO</name>
<dbReference type="OrthoDB" id="3742900at2"/>
<feature type="transmembrane region" description="Helical" evidence="2">
    <location>
        <begin position="273"/>
        <end position="293"/>
    </location>
</feature>
<feature type="compositionally biased region" description="Acidic residues" evidence="1">
    <location>
        <begin position="22"/>
        <end position="33"/>
    </location>
</feature>
<dbReference type="EMBL" id="PYHR01000002">
    <property type="protein sequence ID" value="PWD50381.1"/>
    <property type="molecule type" value="Genomic_DNA"/>
</dbReference>
<dbReference type="Pfam" id="PF19877">
    <property type="entry name" value="DUF6350"/>
    <property type="match status" value="1"/>
</dbReference>
<feature type="transmembrane region" description="Helical" evidence="2">
    <location>
        <begin position="198"/>
        <end position="217"/>
    </location>
</feature>
<keyword evidence="4" id="KW-1185">Reference proteome</keyword>
<feature type="compositionally biased region" description="Polar residues" evidence="1">
    <location>
        <begin position="9"/>
        <end position="21"/>
    </location>
</feature>
<evidence type="ECO:0000313" key="3">
    <source>
        <dbReference type="EMBL" id="PWD50381.1"/>
    </source>
</evidence>
<proteinExistence type="predicted"/>
<accession>A0A2U1ZTU1</accession>
<reference evidence="3 4" key="1">
    <citation type="submission" date="2018-03" db="EMBL/GenBank/DDBJ databases">
        <title>Genome assembly of novel Miniimonas species PCH200.</title>
        <authorList>
            <person name="Thakur V."/>
            <person name="Kumar V."/>
            <person name="Singh D."/>
        </authorList>
    </citation>
    <scope>NUCLEOTIDE SEQUENCE [LARGE SCALE GENOMIC DNA]</scope>
    <source>
        <strain evidence="3 4">PCH200</strain>
    </source>
</reference>
<keyword evidence="2" id="KW-0472">Membrane</keyword>
<gene>
    <name evidence="3" type="ORF">C8046_06675</name>
</gene>
<keyword evidence="2" id="KW-1133">Transmembrane helix</keyword>
<protein>
    <submittedName>
        <fullName evidence="3">Uncharacterized protein</fullName>
    </submittedName>
</protein>
<feature type="transmembrane region" description="Helical" evidence="2">
    <location>
        <begin position="167"/>
        <end position="186"/>
    </location>
</feature>
<feature type="transmembrane region" description="Helical" evidence="2">
    <location>
        <begin position="109"/>
        <end position="129"/>
    </location>
</feature>
<evidence type="ECO:0000313" key="4">
    <source>
        <dbReference type="Proteomes" id="UP000245166"/>
    </source>
</evidence>
<dbReference type="AlphaFoldDB" id="A0A2U1ZTU1"/>
<feature type="region of interest" description="Disordered" evidence="1">
    <location>
        <begin position="1"/>
        <end position="88"/>
    </location>
</feature>
<evidence type="ECO:0000256" key="2">
    <source>
        <dbReference type="SAM" id="Phobius"/>
    </source>
</evidence>
<dbReference type="InterPro" id="IPR045931">
    <property type="entry name" value="DUF6350"/>
</dbReference>